<feature type="transmembrane region" description="Helical" evidence="1">
    <location>
        <begin position="6"/>
        <end position="26"/>
    </location>
</feature>
<feature type="non-terminal residue" evidence="3">
    <location>
        <position position="171"/>
    </location>
</feature>
<dbReference type="SUPFAM" id="SSF51101">
    <property type="entry name" value="Mannose-binding lectins"/>
    <property type="match status" value="1"/>
</dbReference>
<evidence type="ECO:0000313" key="3">
    <source>
        <dbReference type="EMBL" id="KAK3274989.1"/>
    </source>
</evidence>
<evidence type="ECO:0000313" key="4">
    <source>
        <dbReference type="Proteomes" id="UP001190700"/>
    </source>
</evidence>
<keyword evidence="4" id="KW-1185">Reference proteome</keyword>
<dbReference type="EMBL" id="LGRX02007454">
    <property type="protein sequence ID" value="KAK3274989.1"/>
    <property type="molecule type" value="Genomic_DNA"/>
</dbReference>
<evidence type="ECO:0000259" key="2">
    <source>
        <dbReference type="Pfam" id="PF01419"/>
    </source>
</evidence>
<keyword evidence="1" id="KW-0812">Transmembrane</keyword>
<dbReference type="Proteomes" id="UP001190700">
    <property type="component" value="Unassembled WGS sequence"/>
</dbReference>
<dbReference type="InterPro" id="IPR036404">
    <property type="entry name" value="Jacalin-like_lectin_dom_sf"/>
</dbReference>
<organism evidence="3 4">
    <name type="scientific">Cymbomonas tetramitiformis</name>
    <dbReference type="NCBI Taxonomy" id="36881"/>
    <lineage>
        <taxon>Eukaryota</taxon>
        <taxon>Viridiplantae</taxon>
        <taxon>Chlorophyta</taxon>
        <taxon>Pyramimonadophyceae</taxon>
        <taxon>Pyramimonadales</taxon>
        <taxon>Pyramimonadaceae</taxon>
        <taxon>Cymbomonas</taxon>
    </lineage>
</organism>
<name>A0AAE0GBD7_9CHLO</name>
<proteinExistence type="predicted"/>
<dbReference type="AlphaFoldDB" id="A0AAE0GBD7"/>
<comment type="caution">
    <text evidence="3">The sequence shown here is derived from an EMBL/GenBank/DDBJ whole genome shotgun (WGS) entry which is preliminary data.</text>
</comment>
<sequence length="171" mass="18960">MDECVLLLRQGAVAWSVLGFGVYYFGVRRCSETSERGAVSKRTSNIPAEALEVAEIRVQAGDAVDSITFVFRDGVRMWHGQVASAVECFRDEAFVLEPHEYLTEVRSWQGDSTLYAVQFCTSTGRCSLVYGDEGGRAFQLSSEGEPIVGLKVTQTNSGRIRFIEGFRTPKE</sequence>
<dbReference type="InterPro" id="IPR001229">
    <property type="entry name" value="Jacalin-like_lectin_dom"/>
</dbReference>
<protein>
    <recommendedName>
        <fullName evidence="2">Jacalin-type lectin domain-containing protein</fullName>
    </recommendedName>
</protein>
<accession>A0AAE0GBD7</accession>
<keyword evidence="1" id="KW-0472">Membrane</keyword>
<dbReference type="Gene3D" id="2.100.10.30">
    <property type="entry name" value="Jacalin-like lectin domain"/>
    <property type="match status" value="1"/>
</dbReference>
<keyword evidence="1" id="KW-1133">Transmembrane helix</keyword>
<reference evidence="3 4" key="1">
    <citation type="journal article" date="2015" name="Genome Biol. Evol.">
        <title>Comparative Genomics of a Bacterivorous Green Alga Reveals Evolutionary Causalities and Consequences of Phago-Mixotrophic Mode of Nutrition.</title>
        <authorList>
            <person name="Burns J.A."/>
            <person name="Paasch A."/>
            <person name="Narechania A."/>
            <person name="Kim E."/>
        </authorList>
    </citation>
    <scope>NUCLEOTIDE SEQUENCE [LARGE SCALE GENOMIC DNA]</scope>
    <source>
        <strain evidence="3 4">PLY_AMNH</strain>
    </source>
</reference>
<feature type="domain" description="Jacalin-type lectin" evidence="2">
    <location>
        <begin position="52"/>
        <end position="152"/>
    </location>
</feature>
<dbReference type="Pfam" id="PF01419">
    <property type="entry name" value="Jacalin"/>
    <property type="match status" value="1"/>
</dbReference>
<gene>
    <name evidence="3" type="ORF">CYMTET_16860</name>
</gene>
<evidence type="ECO:0000256" key="1">
    <source>
        <dbReference type="SAM" id="Phobius"/>
    </source>
</evidence>